<keyword evidence="1" id="KW-0378">Hydrolase</keyword>
<evidence type="ECO:0000313" key="4">
    <source>
        <dbReference type="EMBL" id="KPI42844.1"/>
    </source>
</evidence>
<accession>A0A0N1P2R9</accession>
<dbReference type="PANTHER" id="PTHR11113">
    <property type="entry name" value="N-ACETYLGLUCOSAMINE-6-PHOSPHATE DEACETYLASE"/>
    <property type="match status" value="1"/>
</dbReference>
<comment type="caution">
    <text evidence="4">The sequence shown here is derived from an EMBL/GenBank/DDBJ whole genome shotgun (WGS) entry which is preliminary data.</text>
</comment>
<protein>
    <submittedName>
        <fullName evidence="4">Putative N-acetylglucosamine-6-phosphate deacetylase</fullName>
    </submittedName>
</protein>
<dbReference type="InterPro" id="IPR011059">
    <property type="entry name" value="Metal-dep_hydrolase_composite"/>
</dbReference>
<reference evidence="4 5" key="1">
    <citation type="submission" date="2015-06" db="EMBL/GenBank/DDBJ databases">
        <title>Draft genome of the ant-associated black yeast Phialophora attae CBS 131958.</title>
        <authorList>
            <person name="Moreno L.F."/>
            <person name="Stielow B.J."/>
            <person name="de Hoog S."/>
            <person name="Vicente V.A."/>
            <person name="Weiss V.A."/>
            <person name="de Vries M."/>
            <person name="Cruz L.M."/>
            <person name="Souza E.M."/>
        </authorList>
    </citation>
    <scope>NUCLEOTIDE SEQUENCE [LARGE SCALE GENOMIC DNA]</scope>
    <source>
        <strain evidence="4 5">CBS 131958</strain>
    </source>
</reference>
<dbReference type="EMBL" id="LFJN01000006">
    <property type="protein sequence ID" value="KPI42844.1"/>
    <property type="molecule type" value="Genomic_DNA"/>
</dbReference>
<dbReference type="RefSeq" id="XP_018002807.1">
    <property type="nucleotide sequence ID" value="XM_018142110.1"/>
</dbReference>
<dbReference type="GeneID" id="28733990"/>
<sequence>MSQSQAQAVITKFVNGYLLRNGRLETGDLWISSETGRILNSQSTFYASHIKPDVTIDLGGKLLSPGLIDVQLNGGHGFDFSIPDDDFEKKLEDTNRRFAKAGVTSYLPTVISANPDVYQSGAESLGAHVEGPFLAPCRNGIHNKTVLQHAETWSDIQRVYGADNLSNGTVRKVTAAPEIANMINLIPEFTSRGIVFSIGHSDADLAQASSAVIHGATMVTHMFNAMRPFGHRDPGIFGLLGSAPSRPSTPISSRPSSHPSSPTLHSAQKRSSTPRSSLSITSSISEDDTNVLCDSPTLTTHLHKPTLPDRASLRPYFGLISDGVHLSPASLKIAYTSFPAGAILVTDALSFAGLPDGEYPWTNGTTIIKKGPEIRGKDTGRLAGVAISLIECVNNFRRFTGVPVGEALETVTSRPARMLGVEDRKGGLEAGMDADLIVLGGLGEGAELDGEGDLRVEAVWKFGVRLS</sequence>
<dbReference type="InterPro" id="IPR032466">
    <property type="entry name" value="Metal_Hydrolase"/>
</dbReference>
<evidence type="ECO:0000313" key="5">
    <source>
        <dbReference type="Proteomes" id="UP000038010"/>
    </source>
</evidence>
<feature type="region of interest" description="Disordered" evidence="2">
    <location>
        <begin position="237"/>
        <end position="282"/>
    </location>
</feature>
<feature type="domain" description="Amidohydrolase 3" evidence="3">
    <location>
        <begin position="401"/>
        <end position="463"/>
    </location>
</feature>
<evidence type="ECO:0000256" key="2">
    <source>
        <dbReference type="SAM" id="MobiDB-lite"/>
    </source>
</evidence>
<dbReference type="GO" id="GO:0008448">
    <property type="term" value="F:N-acetylglucosamine-6-phosphate deacetylase activity"/>
    <property type="evidence" value="ECO:0007669"/>
    <property type="project" value="TreeGrafter"/>
</dbReference>
<dbReference type="AlphaFoldDB" id="A0A0N1P2R9"/>
<dbReference type="GO" id="GO:0006046">
    <property type="term" value="P:N-acetylglucosamine catabolic process"/>
    <property type="evidence" value="ECO:0007669"/>
    <property type="project" value="TreeGrafter"/>
</dbReference>
<organism evidence="4 5">
    <name type="scientific">Cyphellophora attinorum</name>
    <dbReference type="NCBI Taxonomy" id="1664694"/>
    <lineage>
        <taxon>Eukaryota</taxon>
        <taxon>Fungi</taxon>
        <taxon>Dikarya</taxon>
        <taxon>Ascomycota</taxon>
        <taxon>Pezizomycotina</taxon>
        <taxon>Eurotiomycetes</taxon>
        <taxon>Chaetothyriomycetidae</taxon>
        <taxon>Chaetothyriales</taxon>
        <taxon>Cyphellophoraceae</taxon>
        <taxon>Cyphellophora</taxon>
    </lineage>
</organism>
<gene>
    <name evidence="4" type="ORF">AB675_2161</name>
</gene>
<name>A0A0N1P2R9_9EURO</name>
<dbReference type="PANTHER" id="PTHR11113:SF14">
    <property type="entry name" value="N-ACETYLGLUCOSAMINE-6-PHOSPHATE DEACETYLASE"/>
    <property type="match status" value="1"/>
</dbReference>
<dbReference type="OrthoDB" id="10264777at2759"/>
<keyword evidence="5" id="KW-1185">Reference proteome</keyword>
<dbReference type="Pfam" id="PF07969">
    <property type="entry name" value="Amidohydro_3"/>
    <property type="match status" value="1"/>
</dbReference>
<dbReference type="SUPFAM" id="SSF51338">
    <property type="entry name" value="Composite domain of metallo-dependent hydrolases"/>
    <property type="match status" value="1"/>
</dbReference>
<dbReference type="Gene3D" id="3.20.20.140">
    <property type="entry name" value="Metal-dependent hydrolases"/>
    <property type="match status" value="1"/>
</dbReference>
<dbReference type="InterPro" id="IPR013108">
    <property type="entry name" value="Amidohydro_3"/>
</dbReference>
<dbReference type="SUPFAM" id="SSF51556">
    <property type="entry name" value="Metallo-dependent hydrolases"/>
    <property type="match status" value="1"/>
</dbReference>
<dbReference type="Proteomes" id="UP000038010">
    <property type="component" value="Unassembled WGS sequence"/>
</dbReference>
<evidence type="ECO:0000256" key="1">
    <source>
        <dbReference type="ARBA" id="ARBA00022801"/>
    </source>
</evidence>
<dbReference type="VEuPathDB" id="FungiDB:AB675_2161"/>
<feature type="compositionally biased region" description="Low complexity" evidence="2">
    <location>
        <begin position="242"/>
        <end position="282"/>
    </location>
</feature>
<dbReference type="STRING" id="1664694.A0A0N1P2R9"/>
<proteinExistence type="predicted"/>
<evidence type="ECO:0000259" key="3">
    <source>
        <dbReference type="Pfam" id="PF07969"/>
    </source>
</evidence>